<keyword evidence="2" id="KW-1185">Reference proteome</keyword>
<comment type="caution">
    <text evidence="1">The sequence shown here is derived from an EMBL/GenBank/DDBJ whole genome shotgun (WGS) entry which is preliminary data.</text>
</comment>
<evidence type="ECO:0000313" key="1">
    <source>
        <dbReference type="EMBL" id="VEL35407.1"/>
    </source>
</evidence>
<gene>
    <name evidence="1" type="ORF">PXEA_LOCUS28847</name>
</gene>
<sequence>MDRQRAYLLMHLLIEICRFYEPLEIIFPGRFLQQPQQQQQGISANARCFGATGDQIYQVGFGPNDQAERGQGDGASAEIELEQDQDQEAELVAASF</sequence>
<dbReference type="EMBL" id="CAAALY010249757">
    <property type="protein sequence ID" value="VEL35407.1"/>
    <property type="molecule type" value="Genomic_DNA"/>
</dbReference>
<reference evidence="1" key="1">
    <citation type="submission" date="2018-11" db="EMBL/GenBank/DDBJ databases">
        <authorList>
            <consortium name="Pathogen Informatics"/>
        </authorList>
    </citation>
    <scope>NUCLEOTIDE SEQUENCE</scope>
</reference>
<accession>A0A448XFQ1</accession>
<dbReference type="AlphaFoldDB" id="A0A448XFQ1"/>
<organism evidence="1 2">
    <name type="scientific">Protopolystoma xenopodis</name>
    <dbReference type="NCBI Taxonomy" id="117903"/>
    <lineage>
        <taxon>Eukaryota</taxon>
        <taxon>Metazoa</taxon>
        <taxon>Spiralia</taxon>
        <taxon>Lophotrochozoa</taxon>
        <taxon>Platyhelminthes</taxon>
        <taxon>Monogenea</taxon>
        <taxon>Polyopisthocotylea</taxon>
        <taxon>Polystomatidea</taxon>
        <taxon>Polystomatidae</taxon>
        <taxon>Protopolystoma</taxon>
    </lineage>
</organism>
<dbReference type="Proteomes" id="UP000784294">
    <property type="component" value="Unassembled WGS sequence"/>
</dbReference>
<evidence type="ECO:0000313" key="2">
    <source>
        <dbReference type="Proteomes" id="UP000784294"/>
    </source>
</evidence>
<name>A0A448XFQ1_9PLAT</name>
<protein>
    <submittedName>
        <fullName evidence="1">Uncharacterized protein</fullName>
    </submittedName>
</protein>
<proteinExistence type="predicted"/>